<proteinExistence type="predicted"/>
<dbReference type="InterPro" id="IPR003903">
    <property type="entry name" value="UIM_dom"/>
</dbReference>
<feature type="region of interest" description="Disordered" evidence="1">
    <location>
        <begin position="913"/>
        <end position="963"/>
    </location>
</feature>
<feature type="compositionally biased region" description="Polar residues" evidence="1">
    <location>
        <begin position="507"/>
        <end position="518"/>
    </location>
</feature>
<evidence type="ECO:0000256" key="1">
    <source>
        <dbReference type="SAM" id="MobiDB-lite"/>
    </source>
</evidence>
<feature type="compositionally biased region" description="Polar residues" evidence="1">
    <location>
        <begin position="261"/>
        <end position="286"/>
    </location>
</feature>
<feature type="compositionally biased region" description="Polar residues" evidence="1">
    <location>
        <begin position="86"/>
        <end position="97"/>
    </location>
</feature>
<feature type="compositionally biased region" description="Polar residues" evidence="1">
    <location>
        <begin position="954"/>
        <end position="963"/>
    </location>
</feature>
<protein>
    <submittedName>
        <fullName evidence="2">Ubiquitin interaction motif containing 1</fullName>
    </submittedName>
</protein>
<dbReference type="OMA" id="PVTEIEM"/>
<dbReference type="Ensembl" id="ENSCVAT00000019703.1">
    <property type="protein sequence ID" value="ENSCVAP00000028059.1"/>
    <property type="gene ID" value="ENSCVAG00000014864.1"/>
</dbReference>
<feature type="compositionally biased region" description="Low complexity" evidence="1">
    <location>
        <begin position="127"/>
        <end position="137"/>
    </location>
</feature>
<feature type="region of interest" description="Disordered" evidence="1">
    <location>
        <begin position="835"/>
        <end position="859"/>
    </location>
</feature>
<dbReference type="SMART" id="SM00726">
    <property type="entry name" value="UIM"/>
    <property type="match status" value="2"/>
</dbReference>
<dbReference type="PANTHER" id="PTHR15932">
    <property type="entry name" value="UBIQUITIN INTERACTION MOTIF-CONTAINING PROTEIN 1"/>
    <property type="match status" value="1"/>
</dbReference>
<dbReference type="AlphaFoldDB" id="A0A3Q2E8Y5"/>
<feature type="compositionally biased region" description="Polar residues" evidence="1">
    <location>
        <begin position="112"/>
        <end position="126"/>
    </location>
</feature>
<feature type="compositionally biased region" description="Basic and acidic residues" evidence="1">
    <location>
        <begin position="395"/>
        <end position="424"/>
    </location>
</feature>
<feature type="region of interest" description="Disordered" evidence="1">
    <location>
        <begin position="1"/>
        <end position="194"/>
    </location>
</feature>
<feature type="compositionally biased region" description="Polar residues" evidence="1">
    <location>
        <begin position="439"/>
        <end position="449"/>
    </location>
</feature>
<dbReference type="PROSITE" id="PS50330">
    <property type="entry name" value="UIM"/>
    <property type="match status" value="1"/>
</dbReference>
<feature type="region of interest" description="Disordered" evidence="1">
    <location>
        <begin position="261"/>
        <end position="544"/>
    </location>
</feature>
<dbReference type="GO" id="GO:0042393">
    <property type="term" value="F:histone binding"/>
    <property type="evidence" value="ECO:0007669"/>
    <property type="project" value="TreeGrafter"/>
</dbReference>
<feature type="compositionally biased region" description="Basic and acidic residues" evidence="1">
    <location>
        <begin position="835"/>
        <end position="845"/>
    </location>
</feature>
<dbReference type="GO" id="GO:0006302">
    <property type="term" value="P:double-strand break repair"/>
    <property type="evidence" value="ECO:0007669"/>
    <property type="project" value="InterPro"/>
</dbReference>
<dbReference type="CDD" id="cd20912">
    <property type="entry name" value="AIR_RAP80-like"/>
    <property type="match status" value="1"/>
</dbReference>
<dbReference type="Proteomes" id="UP000265020">
    <property type="component" value="Unassembled WGS sequence"/>
</dbReference>
<accession>A0A3Q2E8Y5</accession>
<sequence>MRGRRGHSSSSSSVTRQQSRMALRKELIPDISVDNQPQDQSTQEDELPSLLRSTSSAREKRRKERDSQVKEKEMTEEEMMDLALQLSKQEASNTALRQQREDEDVMKAIQESMVSQKQPSLKSPNKSLLGAASTSLGSRRKLSYTNGEKLPQEGDMNSGDETITSSKKQKRSTDSSLLEMPDLSQTQNLSCQNSLCSPESFSLNLDSPQSSDSTHIDDSQLQMSPVFPLTGCKAEVHIKRLNRDLVETCKTSGFVMFSEDSIPSTQNSAQPKSPVFPQSNRVSSPKSPVFLEDEEGHGGELEQSPKFVKSQIYGRTAEHETSPNASEPPACENEEIGFSSQESFIPTLRSCPPQSPVFPKTPSDMLAINSDTDQEPAERGDECSVSPVFGSTEAQKTDLQEKPGEVRGSEHDQNIPDCRKDRKSNGVQTAECNRPLSKSEVNGKSNGCNSAEKEVTSDMTLVWSEEDDDDETPVVSPSPVFAEQEKGVPRVSQPGSSVNDVSEAGQKCSQQPCCTSGQELYPVSRQGVTRESPPPPGESSGDQMIHYYWGVPFCPRGLDPDTYTQVIVAQMEVYEKSLKQAQRGLLRKAEWGKAIQPEPEKSLSPEAPAESPQSGRPRRRGFRLRSSKRSKAPEFDEEEEKRDDDGEEEQQGKEEDEEQKDGDEEQMDTDDCEVCPETQLSDNDGTTELSLVTDTETQISSQHPQKSPELSEIKMLIRDDTPTRSMPQELEQRMKTQTDSSMEENSPECREDAAQNTAEELEKVTENKKNQDVVKLEDKGLQRSESPELEADVVPHSPKTSIDCPICQGSFPASKIEMHAAYCDGEVTVVNQRVPESDHVQDSTKPRRKRMKRTEASSEEFTTLSDVCRRQEKCYICQKNVPLKDYSRHTELCVQRGTFRRAAKGNLLSALEQTESRNSGAGPSGSKPQPEAVIDLRDDDDDEDEGEQEVSGYRVSNSPIRSFTPISEATGCLIDFRKQQRTKKPTQRRR</sequence>
<dbReference type="PANTHER" id="PTHR15932:SF2">
    <property type="entry name" value="BRCA1-A COMPLEX SUBUNIT RAP80"/>
    <property type="match status" value="1"/>
</dbReference>
<dbReference type="GO" id="GO:0045739">
    <property type="term" value="P:positive regulation of DNA repair"/>
    <property type="evidence" value="ECO:0007669"/>
    <property type="project" value="TreeGrafter"/>
</dbReference>
<reference evidence="2" key="1">
    <citation type="submission" date="2025-08" db="UniProtKB">
        <authorList>
            <consortium name="Ensembl"/>
        </authorList>
    </citation>
    <scope>IDENTIFICATION</scope>
</reference>
<name>A0A3Q2E8Y5_CYPVA</name>
<feature type="compositionally biased region" description="Acidic residues" evidence="1">
    <location>
        <begin position="635"/>
        <end position="674"/>
    </location>
</feature>
<dbReference type="STRING" id="28743.ENSCVAP00000028059"/>
<feature type="compositionally biased region" description="Acidic residues" evidence="1">
    <location>
        <begin position="937"/>
        <end position="948"/>
    </location>
</feature>
<feature type="compositionally biased region" description="Basic residues" evidence="1">
    <location>
        <begin position="616"/>
        <end position="630"/>
    </location>
</feature>
<dbReference type="GO" id="GO:0070530">
    <property type="term" value="F:K63-linked polyubiquitin modification-dependent protein binding"/>
    <property type="evidence" value="ECO:0007669"/>
    <property type="project" value="InterPro"/>
</dbReference>
<dbReference type="Gene3D" id="6.10.250.1800">
    <property type="match status" value="1"/>
</dbReference>
<feature type="compositionally biased region" description="Low complexity" evidence="1">
    <location>
        <begin position="8"/>
        <end position="20"/>
    </location>
</feature>
<dbReference type="GeneTree" id="ENSGT00390000007635"/>
<organism evidence="2 3">
    <name type="scientific">Cyprinodon variegatus</name>
    <name type="common">Sheepshead minnow</name>
    <dbReference type="NCBI Taxonomy" id="28743"/>
    <lineage>
        <taxon>Eukaryota</taxon>
        <taxon>Metazoa</taxon>
        <taxon>Chordata</taxon>
        <taxon>Craniata</taxon>
        <taxon>Vertebrata</taxon>
        <taxon>Euteleostomi</taxon>
        <taxon>Actinopterygii</taxon>
        <taxon>Neopterygii</taxon>
        <taxon>Teleostei</taxon>
        <taxon>Neoteleostei</taxon>
        <taxon>Acanthomorphata</taxon>
        <taxon>Ovalentaria</taxon>
        <taxon>Atherinomorphae</taxon>
        <taxon>Cyprinodontiformes</taxon>
        <taxon>Cyprinodontidae</taxon>
        <taxon>Cyprinodon</taxon>
    </lineage>
</organism>
<keyword evidence="3" id="KW-1185">Reference proteome</keyword>
<reference evidence="2" key="2">
    <citation type="submission" date="2025-09" db="UniProtKB">
        <authorList>
            <consortium name="Ensembl"/>
        </authorList>
    </citation>
    <scope>IDENTIFICATION</scope>
</reference>
<feature type="compositionally biased region" description="Polar residues" evidence="1">
    <location>
        <begin position="678"/>
        <end position="705"/>
    </location>
</feature>
<dbReference type="GO" id="GO:0070531">
    <property type="term" value="C:BRCA1-A complex"/>
    <property type="evidence" value="ECO:0007669"/>
    <property type="project" value="InterPro"/>
</dbReference>
<feature type="region of interest" description="Disordered" evidence="1">
    <location>
        <begin position="590"/>
        <end position="798"/>
    </location>
</feature>
<feature type="compositionally biased region" description="Polar residues" evidence="1">
    <location>
        <begin position="183"/>
        <end position="194"/>
    </location>
</feature>
<evidence type="ECO:0000313" key="2">
    <source>
        <dbReference type="Ensembl" id="ENSCVAP00000028059.1"/>
    </source>
</evidence>
<evidence type="ECO:0000313" key="3">
    <source>
        <dbReference type="Proteomes" id="UP000265020"/>
    </source>
</evidence>
<feature type="compositionally biased region" description="Basic and acidic residues" evidence="1">
    <location>
        <begin position="64"/>
        <end position="73"/>
    </location>
</feature>
<feature type="compositionally biased region" description="Basic and acidic residues" evidence="1">
    <location>
        <begin position="709"/>
        <end position="722"/>
    </location>
</feature>
<dbReference type="InterPro" id="IPR038868">
    <property type="entry name" value="RAP80"/>
</dbReference>
<feature type="compositionally biased region" description="Basic and acidic residues" evidence="1">
    <location>
        <begin position="760"/>
        <end position="786"/>
    </location>
</feature>